<evidence type="ECO:0000313" key="3">
    <source>
        <dbReference type="Proteomes" id="UP000799536"/>
    </source>
</evidence>
<proteinExistence type="predicted"/>
<keyword evidence="1" id="KW-0732">Signal</keyword>
<organism evidence="2 3">
    <name type="scientific">Delitschia confertaspora ATCC 74209</name>
    <dbReference type="NCBI Taxonomy" id="1513339"/>
    <lineage>
        <taxon>Eukaryota</taxon>
        <taxon>Fungi</taxon>
        <taxon>Dikarya</taxon>
        <taxon>Ascomycota</taxon>
        <taxon>Pezizomycotina</taxon>
        <taxon>Dothideomycetes</taxon>
        <taxon>Pleosporomycetidae</taxon>
        <taxon>Pleosporales</taxon>
        <taxon>Delitschiaceae</taxon>
        <taxon>Delitschia</taxon>
    </lineage>
</organism>
<evidence type="ECO:0000256" key="1">
    <source>
        <dbReference type="SAM" id="SignalP"/>
    </source>
</evidence>
<dbReference type="OrthoDB" id="5150738at2759"/>
<accession>A0A9P4JPA7</accession>
<dbReference type="EMBL" id="ML993926">
    <property type="protein sequence ID" value="KAF2202720.1"/>
    <property type="molecule type" value="Genomic_DNA"/>
</dbReference>
<feature type="chain" id="PRO_5040427466" evidence="1">
    <location>
        <begin position="25"/>
        <end position="351"/>
    </location>
</feature>
<dbReference type="Proteomes" id="UP000799536">
    <property type="component" value="Unassembled WGS sequence"/>
</dbReference>
<gene>
    <name evidence="2" type="ORF">GQ43DRAFT_301467</name>
</gene>
<sequence length="351" mass="39130">MKLPLNLFFLLLSTLSLLFLSVAASPASVITRRGSDDPGIGVELEWRGGVLLNPDQRANDAKKNNDVLAKVKGSKLIVKGKKTFTDQWKLTAEHSPTIDNDGLKNILYEWIILGEVVKLNKDKNQLPSIAEDIQQSLLDWNPKAGDKVSIDGFEEDKWGAWAVDQPKTFTADAVTFGVQVTAPLPLSAVYDLFKAIDGNDRSNPFLPGGRKYVWIVDKNDIKKLDVMDDTDIDDNVLGFFTLVMSYVKAAKMKGASMKDNGPKQLINIMPRTDFGTMFKLYIKDKLDGGRKCRQKKKEDVNLFTIARDLAKKGNFISEKEMNDLQFMWCPQIAEATAATTTSSPSANLSWF</sequence>
<evidence type="ECO:0000313" key="2">
    <source>
        <dbReference type="EMBL" id="KAF2202720.1"/>
    </source>
</evidence>
<protein>
    <submittedName>
        <fullName evidence="2">Uncharacterized protein</fullName>
    </submittedName>
</protein>
<comment type="caution">
    <text evidence="2">The sequence shown here is derived from an EMBL/GenBank/DDBJ whole genome shotgun (WGS) entry which is preliminary data.</text>
</comment>
<name>A0A9P4JPA7_9PLEO</name>
<keyword evidence="3" id="KW-1185">Reference proteome</keyword>
<reference evidence="2" key="1">
    <citation type="journal article" date="2020" name="Stud. Mycol.">
        <title>101 Dothideomycetes genomes: a test case for predicting lifestyles and emergence of pathogens.</title>
        <authorList>
            <person name="Haridas S."/>
            <person name="Albert R."/>
            <person name="Binder M."/>
            <person name="Bloem J."/>
            <person name="Labutti K."/>
            <person name="Salamov A."/>
            <person name="Andreopoulos B."/>
            <person name="Baker S."/>
            <person name="Barry K."/>
            <person name="Bills G."/>
            <person name="Bluhm B."/>
            <person name="Cannon C."/>
            <person name="Castanera R."/>
            <person name="Culley D."/>
            <person name="Daum C."/>
            <person name="Ezra D."/>
            <person name="Gonzalez J."/>
            <person name="Henrissat B."/>
            <person name="Kuo A."/>
            <person name="Liang C."/>
            <person name="Lipzen A."/>
            <person name="Lutzoni F."/>
            <person name="Magnuson J."/>
            <person name="Mondo S."/>
            <person name="Nolan M."/>
            <person name="Ohm R."/>
            <person name="Pangilinan J."/>
            <person name="Park H.-J."/>
            <person name="Ramirez L."/>
            <person name="Alfaro M."/>
            <person name="Sun H."/>
            <person name="Tritt A."/>
            <person name="Yoshinaga Y."/>
            <person name="Zwiers L.-H."/>
            <person name="Turgeon B."/>
            <person name="Goodwin S."/>
            <person name="Spatafora J."/>
            <person name="Crous P."/>
            <person name="Grigoriev I."/>
        </authorList>
    </citation>
    <scope>NUCLEOTIDE SEQUENCE</scope>
    <source>
        <strain evidence="2">ATCC 74209</strain>
    </source>
</reference>
<dbReference type="AlphaFoldDB" id="A0A9P4JPA7"/>
<feature type="signal peptide" evidence="1">
    <location>
        <begin position="1"/>
        <end position="24"/>
    </location>
</feature>